<evidence type="ECO:0000313" key="9">
    <source>
        <dbReference type="EMBL" id="CAB4023966.1"/>
    </source>
</evidence>
<reference evidence="9" key="1">
    <citation type="submission" date="2020-04" db="EMBL/GenBank/DDBJ databases">
        <authorList>
            <person name="Alioto T."/>
            <person name="Alioto T."/>
            <person name="Gomez Garrido J."/>
        </authorList>
    </citation>
    <scope>NUCLEOTIDE SEQUENCE</scope>
    <source>
        <strain evidence="9">A484AB</strain>
    </source>
</reference>
<dbReference type="InterPro" id="IPR001926">
    <property type="entry name" value="TrpB-like_PALP"/>
</dbReference>
<comment type="cofactor">
    <cofactor evidence="1">
        <name>pyridoxal 5'-phosphate</name>
        <dbReference type="ChEBI" id="CHEBI:597326"/>
    </cofactor>
</comment>
<sequence>MFRYSTVITNTSPENSFPEEIEKSISTPNILQQKEKDERFYGFSDTVSEPDRFRESAEPEFVKSPFKLRRKGSKTSRRAKNMEASDPPTPNVSDTSLVPERAAPTVGEMLERPVALSARLREHLQNLSITGESDHPFAISFEDVAAAAFRIRKGIVKTPCEKTSIPELDDMELHFKKEFAHVTGSFKERGARNTLLLLTEEQKEKGVIAASAGNHALALAYHGQALNIPVTVVMPENCTIVKEMKCRGYGAKVLNKGHNLAEAKDFAVKLAREDGLMYVNGYDHPHILAGQGTIGLEILEQVDDVDAIIVPVGGGGLIAGIAVAIKSLYPRCQIIGVESEMCPSFKAALDAGRPVKIDAHHALTLADGLCVPKVGKNAFEIAKNYVDKTVIVSENYIGIAVLRLMEYERAIVEGAGASGLAALLAGLLPELKGKRVVIPLCGGNIDPTVLGRCIERGLSSEGRLIRFIVNVQDRPGGIAELAQLISSIGVR</sequence>
<evidence type="ECO:0000256" key="1">
    <source>
        <dbReference type="ARBA" id="ARBA00001933"/>
    </source>
</evidence>
<dbReference type="PANTHER" id="PTHR48078:SF19">
    <property type="entry name" value="ACT DOMAIN-CONTAINING PROTEIN"/>
    <property type="match status" value="1"/>
</dbReference>
<comment type="caution">
    <text evidence="9">The sequence shown here is derived from an EMBL/GenBank/DDBJ whole genome shotgun (WGS) entry which is preliminary data.</text>
</comment>
<evidence type="ECO:0000256" key="2">
    <source>
        <dbReference type="ARBA" id="ARBA00010869"/>
    </source>
</evidence>
<dbReference type="GO" id="GO:0006567">
    <property type="term" value="P:L-threonine catabolic process"/>
    <property type="evidence" value="ECO:0007669"/>
    <property type="project" value="TreeGrafter"/>
</dbReference>
<dbReference type="Proteomes" id="UP001152795">
    <property type="component" value="Unassembled WGS sequence"/>
</dbReference>
<name>A0A6S7IX33_PARCT</name>
<dbReference type="GO" id="GO:0006565">
    <property type="term" value="P:L-serine catabolic process"/>
    <property type="evidence" value="ECO:0007669"/>
    <property type="project" value="TreeGrafter"/>
</dbReference>
<proteinExistence type="inferred from homology"/>
<gene>
    <name evidence="9" type="ORF">PACLA_8A072670</name>
</gene>
<evidence type="ECO:0000256" key="3">
    <source>
        <dbReference type="ARBA" id="ARBA00022898"/>
    </source>
</evidence>
<dbReference type="OrthoDB" id="5980461at2759"/>
<keyword evidence="4" id="KW-0456">Lyase</keyword>
<dbReference type="SUPFAM" id="SSF53686">
    <property type="entry name" value="Tryptophan synthase beta subunit-like PLP-dependent enzymes"/>
    <property type="match status" value="1"/>
</dbReference>
<dbReference type="InterPro" id="IPR036052">
    <property type="entry name" value="TrpB-like_PALP_sf"/>
</dbReference>
<dbReference type="GO" id="GO:0003941">
    <property type="term" value="F:L-serine ammonia-lyase activity"/>
    <property type="evidence" value="ECO:0007669"/>
    <property type="project" value="TreeGrafter"/>
</dbReference>
<accession>A0A6S7IX33</accession>
<evidence type="ECO:0000256" key="4">
    <source>
        <dbReference type="ARBA" id="ARBA00023239"/>
    </source>
</evidence>
<dbReference type="PANTHER" id="PTHR48078">
    <property type="entry name" value="THREONINE DEHYDRATASE, MITOCHONDRIAL-RELATED"/>
    <property type="match status" value="1"/>
</dbReference>
<evidence type="ECO:0000259" key="8">
    <source>
        <dbReference type="Pfam" id="PF00291"/>
    </source>
</evidence>
<feature type="compositionally biased region" description="Basic residues" evidence="7">
    <location>
        <begin position="68"/>
        <end position="79"/>
    </location>
</feature>
<evidence type="ECO:0000256" key="5">
    <source>
        <dbReference type="ARBA" id="ARBA00041766"/>
    </source>
</evidence>
<dbReference type="InterPro" id="IPR050147">
    <property type="entry name" value="Ser/Thr_Dehydratase"/>
</dbReference>
<evidence type="ECO:0000256" key="6">
    <source>
        <dbReference type="ARBA" id="ARBA00042605"/>
    </source>
</evidence>
<comment type="similarity">
    <text evidence="2">Belongs to the serine/threonine dehydratase family.</text>
</comment>
<evidence type="ECO:0000256" key="7">
    <source>
        <dbReference type="SAM" id="MobiDB-lite"/>
    </source>
</evidence>
<evidence type="ECO:0000313" key="10">
    <source>
        <dbReference type="Proteomes" id="UP001152795"/>
    </source>
</evidence>
<dbReference type="GO" id="GO:0004794">
    <property type="term" value="F:threonine deaminase activity"/>
    <property type="evidence" value="ECO:0007669"/>
    <property type="project" value="TreeGrafter"/>
</dbReference>
<dbReference type="Gene3D" id="3.40.50.1100">
    <property type="match status" value="2"/>
</dbReference>
<dbReference type="FunFam" id="3.40.50.1100:FF:000007">
    <property type="entry name" value="L-threonine dehydratase catabolic TdcB"/>
    <property type="match status" value="1"/>
</dbReference>
<organism evidence="9 10">
    <name type="scientific">Paramuricea clavata</name>
    <name type="common">Red gorgonian</name>
    <name type="synonym">Violescent sea-whip</name>
    <dbReference type="NCBI Taxonomy" id="317549"/>
    <lineage>
        <taxon>Eukaryota</taxon>
        <taxon>Metazoa</taxon>
        <taxon>Cnidaria</taxon>
        <taxon>Anthozoa</taxon>
        <taxon>Octocorallia</taxon>
        <taxon>Malacalcyonacea</taxon>
        <taxon>Plexauridae</taxon>
        <taxon>Paramuricea</taxon>
    </lineage>
</organism>
<keyword evidence="3" id="KW-0663">Pyridoxal phosphate</keyword>
<feature type="region of interest" description="Disordered" evidence="7">
    <location>
        <begin position="68"/>
        <end position="97"/>
    </location>
</feature>
<dbReference type="GO" id="GO:0009097">
    <property type="term" value="P:isoleucine biosynthetic process"/>
    <property type="evidence" value="ECO:0007669"/>
    <property type="project" value="TreeGrafter"/>
</dbReference>
<dbReference type="AlphaFoldDB" id="A0A6S7IX33"/>
<dbReference type="Pfam" id="PF00291">
    <property type="entry name" value="PALP"/>
    <property type="match status" value="1"/>
</dbReference>
<keyword evidence="10" id="KW-1185">Reference proteome</keyword>
<feature type="domain" description="Tryptophan synthase beta chain-like PALP" evidence="8">
    <location>
        <begin position="152"/>
        <end position="442"/>
    </location>
</feature>
<protein>
    <recommendedName>
        <fullName evidence="5">L-serine deaminase</fullName>
    </recommendedName>
    <alternativeName>
        <fullName evidence="6">L-threonine dehydratase</fullName>
    </alternativeName>
</protein>
<dbReference type="CDD" id="cd01562">
    <property type="entry name" value="Thr-dehyd"/>
    <property type="match status" value="1"/>
</dbReference>
<dbReference type="EMBL" id="CACRXK020012769">
    <property type="protein sequence ID" value="CAB4023966.1"/>
    <property type="molecule type" value="Genomic_DNA"/>
</dbReference>